<dbReference type="PROSITE" id="PS51143">
    <property type="entry name" value="MT_A70"/>
    <property type="match status" value="1"/>
</dbReference>
<dbReference type="PROSITE" id="PS00092">
    <property type="entry name" value="N6_MTASE"/>
    <property type="match status" value="1"/>
</dbReference>
<dbReference type="InterPro" id="IPR007757">
    <property type="entry name" value="MT-A70-like"/>
</dbReference>
<feature type="non-terminal residue" evidence="1">
    <location>
        <position position="51"/>
    </location>
</feature>
<gene>
    <name evidence="1" type="ORF">S03H2_63047</name>
</gene>
<proteinExistence type="predicted"/>
<evidence type="ECO:0000313" key="1">
    <source>
        <dbReference type="EMBL" id="GAH81726.1"/>
    </source>
</evidence>
<dbReference type="GO" id="GO:0008168">
    <property type="term" value="F:methyltransferase activity"/>
    <property type="evidence" value="ECO:0007669"/>
    <property type="project" value="InterPro"/>
</dbReference>
<comment type="caution">
    <text evidence="1">The sequence shown here is derived from an EMBL/GenBank/DDBJ whole genome shotgun (WGS) entry which is preliminary data.</text>
</comment>
<dbReference type="GO" id="GO:0003676">
    <property type="term" value="F:nucleic acid binding"/>
    <property type="evidence" value="ECO:0007669"/>
    <property type="project" value="InterPro"/>
</dbReference>
<reference evidence="1" key="1">
    <citation type="journal article" date="2014" name="Front. Microbiol.">
        <title>High frequency of phylogenetically diverse reductive dehalogenase-homologous genes in deep subseafloor sedimentary metagenomes.</title>
        <authorList>
            <person name="Kawai M."/>
            <person name="Futagami T."/>
            <person name="Toyoda A."/>
            <person name="Takaki Y."/>
            <person name="Nishi S."/>
            <person name="Hori S."/>
            <person name="Arai W."/>
            <person name="Tsubouchi T."/>
            <person name="Morono Y."/>
            <person name="Uchiyama I."/>
            <person name="Ito T."/>
            <person name="Fujiyama A."/>
            <person name="Inagaki F."/>
            <person name="Takami H."/>
        </authorList>
    </citation>
    <scope>NUCLEOTIDE SEQUENCE</scope>
    <source>
        <strain evidence="1">Expedition CK06-06</strain>
    </source>
</reference>
<dbReference type="AlphaFoldDB" id="X1IH26"/>
<dbReference type="EMBL" id="BARU01040814">
    <property type="protein sequence ID" value="GAH81726.1"/>
    <property type="molecule type" value="Genomic_DNA"/>
</dbReference>
<dbReference type="InterPro" id="IPR002052">
    <property type="entry name" value="DNA_methylase_N6_adenine_CS"/>
</dbReference>
<accession>X1IH26</accession>
<organism evidence="1">
    <name type="scientific">marine sediment metagenome</name>
    <dbReference type="NCBI Taxonomy" id="412755"/>
    <lineage>
        <taxon>unclassified sequences</taxon>
        <taxon>metagenomes</taxon>
        <taxon>ecological metagenomes</taxon>
    </lineage>
</organism>
<name>X1IH26_9ZZZZ</name>
<evidence type="ECO:0008006" key="2">
    <source>
        <dbReference type="Google" id="ProtNLM"/>
    </source>
</evidence>
<protein>
    <recommendedName>
        <fullName evidence="2">DNA methyltransferase</fullName>
    </recommendedName>
</protein>
<dbReference type="GO" id="GO:0032259">
    <property type="term" value="P:methylation"/>
    <property type="evidence" value="ECO:0007669"/>
    <property type="project" value="InterPro"/>
</dbReference>
<sequence length="51" mass="6146">MTEKKYQIIYVDPPWQYKKNLWQRQQSLASSHYDSMSIEEICNLPIQTIAQ</sequence>